<dbReference type="InterPro" id="IPR050508">
    <property type="entry name" value="Methyltransf_Superfamily"/>
</dbReference>
<dbReference type="CDD" id="cd02440">
    <property type="entry name" value="AdoMet_MTases"/>
    <property type="match status" value="1"/>
</dbReference>
<dbReference type="SUPFAM" id="SSF53335">
    <property type="entry name" value="S-adenosyl-L-methionine-dependent methyltransferases"/>
    <property type="match status" value="1"/>
</dbReference>
<accession>A0ABS4QI34</accession>
<dbReference type="PANTHER" id="PTHR42912">
    <property type="entry name" value="METHYLTRANSFERASE"/>
    <property type="match status" value="1"/>
</dbReference>
<proteinExistence type="predicted"/>
<name>A0ABS4QI34_9NOCA</name>
<keyword evidence="2" id="KW-0808">Transferase</keyword>
<evidence type="ECO:0000313" key="2">
    <source>
        <dbReference type="EMBL" id="MBP2190763.1"/>
    </source>
</evidence>
<protein>
    <submittedName>
        <fullName evidence="2">SAM-dependent methyltransferase</fullName>
    </submittedName>
</protein>
<organism evidence="2 3">
    <name type="scientific">Nocardia goodfellowii</name>
    <dbReference type="NCBI Taxonomy" id="882446"/>
    <lineage>
        <taxon>Bacteria</taxon>
        <taxon>Bacillati</taxon>
        <taxon>Actinomycetota</taxon>
        <taxon>Actinomycetes</taxon>
        <taxon>Mycobacteriales</taxon>
        <taxon>Nocardiaceae</taxon>
        <taxon>Nocardia</taxon>
    </lineage>
</organism>
<sequence length="225" mass="24773">MIDAMDESPRARREAELVAYYDNELHERADRALPTARVARRTKFVDLLLREEVDSVLEVGAGPGRDGAVFAAAGLAYTGVDLAPQSAVIARSLGLDVRVASVLDLPFEDATFGAGWTMSTLLHVADGDLDAALAEIIRVLRPGAPLAIGLWGNETGGEYHWDDSSAHGPARFFSIRTDDTLRTTLARHGTLEEWLTWRDGGSMHYQWAVLRTAQRRTSETELRRT</sequence>
<dbReference type="RefSeq" id="WP_209891352.1">
    <property type="nucleotide sequence ID" value="NZ_JAGGMR010000001.1"/>
</dbReference>
<dbReference type="InterPro" id="IPR029063">
    <property type="entry name" value="SAM-dependent_MTases_sf"/>
</dbReference>
<keyword evidence="3" id="KW-1185">Reference proteome</keyword>
<dbReference type="GO" id="GO:0032259">
    <property type="term" value="P:methylation"/>
    <property type="evidence" value="ECO:0007669"/>
    <property type="project" value="UniProtKB-KW"/>
</dbReference>
<dbReference type="Pfam" id="PF13649">
    <property type="entry name" value="Methyltransf_25"/>
    <property type="match status" value="1"/>
</dbReference>
<dbReference type="InterPro" id="IPR041698">
    <property type="entry name" value="Methyltransf_25"/>
</dbReference>
<feature type="domain" description="Methyltransferase" evidence="1">
    <location>
        <begin position="56"/>
        <end position="143"/>
    </location>
</feature>
<comment type="caution">
    <text evidence="2">The sequence shown here is derived from an EMBL/GenBank/DDBJ whole genome shotgun (WGS) entry which is preliminary data.</text>
</comment>
<dbReference type="Proteomes" id="UP001519325">
    <property type="component" value="Unassembled WGS sequence"/>
</dbReference>
<reference evidence="2 3" key="1">
    <citation type="submission" date="2021-03" db="EMBL/GenBank/DDBJ databases">
        <title>Sequencing the genomes of 1000 actinobacteria strains.</title>
        <authorList>
            <person name="Klenk H.-P."/>
        </authorList>
    </citation>
    <scope>NUCLEOTIDE SEQUENCE [LARGE SCALE GENOMIC DNA]</scope>
    <source>
        <strain evidence="2 3">DSM 45516</strain>
    </source>
</reference>
<evidence type="ECO:0000313" key="3">
    <source>
        <dbReference type="Proteomes" id="UP001519325"/>
    </source>
</evidence>
<dbReference type="EMBL" id="JAGGMR010000001">
    <property type="protein sequence ID" value="MBP2190763.1"/>
    <property type="molecule type" value="Genomic_DNA"/>
</dbReference>
<keyword evidence="2" id="KW-0489">Methyltransferase</keyword>
<dbReference type="GO" id="GO:0008168">
    <property type="term" value="F:methyltransferase activity"/>
    <property type="evidence" value="ECO:0007669"/>
    <property type="project" value="UniProtKB-KW"/>
</dbReference>
<gene>
    <name evidence="2" type="ORF">BJ987_003664</name>
</gene>
<dbReference type="Gene3D" id="3.40.50.150">
    <property type="entry name" value="Vaccinia Virus protein VP39"/>
    <property type="match status" value="1"/>
</dbReference>
<evidence type="ECO:0000259" key="1">
    <source>
        <dbReference type="Pfam" id="PF13649"/>
    </source>
</evidence>